<dbReference type="SUPFAM" id="SSF56219">
    <property type="entry name" value="DNase I-like"/>
    <property type="match status" value="1"/>
</dbReference>
<proteinExistence type="predicted"/>
<dbReference type="PANTHER" id="PTHR33116:SF78">
    <property type="entry name" value="OS12G0587133 PROTEIN"/>
    <property type="match status" value="1"/>
</dbReference>
<dbReference type="AlphaFoldDB" id="A0A438E714"/>
<gene>
    <name evidence="2" type="ORF">CK203_070400</name>
</gene>
<evidence type="ECO:0000259" key="1">
    <source>
        <dbReference type="Pfam" id="PF00078"/>
    </source>
</evidence>
<sequence length="681" mass="77598">MILVDGREAEVSGVSGLANERTEEGTKVVLDRAPQEMMEEGDEGGGLSWQSSCLAKFSRCLGMPTEGFEGEILFLLRRMKERKIRKGKKGKLEGVYGPTLRKDRKCLWNELGAIYGLWNGPWCVAGDFNAILSPEKCSRGGSLNSVMRRFSDVIEDLQLKDLPLIGGPFTWSGAVNNQSFSRIDRFFGGGLRRGPSPFRFENMWLKVEGFKELLKAWVEYRKNLALDQLQFWDAKEKTIRLSLEEMDARRKVREEYKKWVLLEEMNWRQKSREVWLKEGDRNTRFFHRMANAHRRRNNVDQIRVNGVWYSEENVISERIVNAFRSLLSNPGNWRPPLSGYSVKRCRIWMLMLWRRSSQKRRQILDAVLIANEATDSILKNNENGFMCKLDIEKTYDNVDWSFLLTVMQKMGFGEKWIGWIKWCISTASFSVLINGTSKGCFQSSRGLRQGDPLSPYLFVIAMEVFSSFLKRVVDGGFMSGCKVKGRNGEGAVSGLRINLEKSKIIPVGRVENIDDLALDFGCRVGSLPSTYLGLPLGGRATLIRSTLSNLPIYFMSLLKLPSSVRRRLEQIERDFLWGGGNLERKPHLRGLELSGSERGTRCGLWKGIRMDWELVATNLFRVGNGRGSLGGGCGIPWPRGGWSPYFSRALNDWEVEEAKIFGASSREESVGDVEDMVVWTE</sequence>
<reference evidence="2 3" key="1">
    <citation type="journal article" date="2018" name="PLoS Genet.">
        <title>Population sequencing reveals clonal diversity and ancestral inbreeding in the grapevine cultivar Chardonnay.</title>
        <authorList>
            <person name="Roach M.J."/>
            <person name="Johnson D.L."/>
            <person name="Bohlmann J."/>
            <person name="van Vuuren H.J."/>
            <person name="Jones S.J."/>
            <person name="Pretorius I.S."/>
            <person name="Schmidt S.A."/>
            <person name="Borneman A.R."/>
        </authorList>
    </citation>
    <scope>NUCLEOTIDE SEQUENCE [LARGE SCALE GENOMIC DNA]</scope>
    <source>
        <strain evidence="3">cv. Chardonnay</strain>
        <tissue evidence="2">Leaf</tissue>
    </source>
</reference>
<comment type="caution">
    <text evidence="2">The sequence shown here is derived from an EMBL/GenBank/DDBJ whole genome shotgun (WGS) entry which is preliminary data.</text>
</comment>
<name>A0A438E714_VITVI</name>
<dbReference type="Gene3D" id="3.60.10.10">
    <property type="entry name" value="Endonuclease/exonuclease/phosphatase"/>
    <property type="match status" value="1"/>
</dbReference>
<evidence type="ECO:0000313" key="2">
    <source>
        <dbReference type="EMBL" id="RVW43400.1"/>
    </source>
</evidence>
<dbReference type="PANTHER" id="PTHR33116">
    <property type="entry name" value="REVERSE TRANSCRIPTASE ZINC-BINDING DOMAIN-CONTAINING PROTEIN-RELATED-RELATED"/>
    <property type="match status" value="1"/>
</dbReference>
<protein>
    <recommendedName>
        <fullName evidence="1">Reverse transcriptase domain-containing protein</fullName>
    </recommendedName>
</protein>
<accession>A0A438E714</accession>
<organism evidence="2 3">
    <name type="scientific">Vitis vinifera</name>
    <name type="common">Grape</name>
    <dbReference type="NCBI Taxonomy" id="29760"/>
    <lineage>
        <taxon>Eukaryota</taxon>
        <taxon>Viridiplantae</taxon>
        <taxon>Streptophyta</taxon>
        <taxon>Embryophyta</taxon>
        <taxon>Tracheophyta</taxon>
        <taxon>Spermatophyta</taxon>
        <taxon>Magnoliopsida</taxon>
        <taxon>eudicotyledons</taxon>
        <taxon>Gunneridae</taxon>
        <taxon>Pentapetalae</taxon>
        <taxon>rosids</taxon>
        <taxon>Vitales</taxon>
        <taxon>Vitaceae</taxon>
        <taxon>Viteae</taxon>
        <taxon>Vitis</taxon>
    </lineage>
</organism>
<dbReference type="InterPro" id="IPR043502">
    <property type="entry name" value="DNA/RNA_pol_sf"/>
</dbReference>
<evidence type="ECO:0000313" key="3">
    <source>
        <dbReference type="Proteomes" id="UP000288805"/>
    </source>
</evidence>
<dbReference type="EMBL" id="QGNW01001381">
    <property type="protein sequence ID" value="RVW43400.1"/>
    <property type="molecule type" value="Genomic_DNA"/>
</dbReference>
<dbReference type="InterPro" id="IPR000477">
    <property type="entry name" value="RT_dom"/>
</dbReference>
<dbReference type="Proteomes" id="UP000288805">
    <property type="component" value="Unassembled WGS sequence"/>
</dbReference>
<dbReference type="SUPFAM" id="SSF56672">
    <property type="entry name" value="DNA/RNA polymerases"/>
    <property type="match status" value="1"/>
</dbReference>
<feature type="domain" description="Reverse transcriptase" evidence="1">
    <location>
        <begin position="362"/>
        <end position="471"/>
    </location>
</feature>
<dbReference type="Pfam" id="PF00078">
    <property type="entry name" value="RVT_1"/>
    <property type="match status" value="1"/>
</dbReference>
<dbReference type="InterPro" id="IPR036691">
    <property type="entry name" value="Endo/exonu/phosph_ase_sf"/>
</dbReference>